<dbReference type="Pfam" id="PF00990">
    <property type="entry name" value="GGDEF"/>
    <property type="match status" value="1"/>
</dbReference>
<dbReference type="GO" id="GO:0071111">
    <property type="term" value="F:cyclic-guanylate-specific phosphodiesterase activity"/>
    <property type="evidence" value="ECO:0007669"/>
    <property type="project" value="UniProtKB-EC"/>
</dbReference>
<evidence type="ECO:0000313" key="8">
    <source>
        <dbReference type="Proteomes" id="UP000295382"/>
    </source>
</evidence>
<dbReference type="InterPro" id="IPR035965">
    <property type="entry name" value="PAS-like_dom_sf"/>
</dbReference>
<reference evidence="7 8" key="1">
    <citation type="submission" date="2019-03" db="EMBL/GenBank/DDBJ databases">
        <title>Genomic Encyclopedia of Type Strains, Phase IV (KMG-IV): sequencing the most valuable type-strain genomes for metagenomic binning, comparative biology and taxonomic classification.</title>
        <authorList>
            <person name="Goeker M."/>
        </authorList>
    </citation>
    <scope>NUCLEOTIDE SEQUENCE [LARGE SCALE GENOMIC DNA]</scope>
    <source>
        <strain evidence="7 8">DSM 7445</strain>
    </source>
</reference>
<gene>
    <name evidence="7" type="ORF">EDC30_103255</name>
</gene>
<dbReference type="InterPro" id="IPR052155">
    <property type="entry name" value="Biofilm_reg_signaling"/>
</dbReference>
<evidence type="ECO:0000313" key="7">
    <source>
        <dbReference type="EMBL" id="TCS37963.1"/>
    </source>
</evidence>
<name>A0A4R3HZ48_PAULE</name>
<evidence type="ECO:0000259" key="6">
    <source>
        <dbReference type="PROSITE" id="PS50887"/>
    </source>
</evidence>
<dbReference type="Gene3D" id="3.20.20.450">
    <property type="entry name" value="EAL domain"/>
    <property type="match status" value="1"/>
</dbReference>
<dbReference type="PROSITE" id="PS50887">
    <property type="entry name" value="GGDEF"/>
    <property type="match status" value="1"/>
</dbReference>
<sequence length="894" mass="101330">MNRYLSAQEQLRLNDLFDYDILDTPPEAEFDDFTTLASSICDTPIAVITLLDENRQWFKSSVGLDLSETPRDIAFCHHTVASRDFFVVRDAQTDRRFRDNPLVTGPPHIRFYAGAPLATPQGHVIGTLAVIDAKPRQLTALQEKCLRILSRHVVVLLELRKNVNTLEHAIAERNRAERELKAIQTQLEVRVKERSAALEASNAALRGEIAERIAERNVSDALLNTLPGIFYVFDEQGRFLRWNENVPRVTGYSAQEMTEVRPTDFFEKEEDKQLIARKIQEAFTQGQAHTEASLRTKNGDQIPYLFNAVRLQIGAKHCVSGMGIDITERKLFEKSLLEAEERYRRLVELSPDAIFVVKNDACSFANKAGLALLGATRLEQLAGRPIMEIVHPDFHEEVICRIRQLDQGIPVVRMEEKYVRLDGNALDVEVTAAPFTDNGEKARLLVVRDITETKRHKELLKHQASHDDLTQLANRSLLHDRIRLAMAHADRSGSMSIVAFIDLDNFKLINDTLGHDIGDELLILVAERLQSCVREEDTVARHGGDEFVLVLRDQHDEHAISAWIRRLIERISHPILVADHQLFVTCSIGLSAYPRDGRDVHTLLKHADAAMYQAKAEGRNQFQFFIPSMNERIRERFTMEARLRRALERDEFLLHYQPQVDLASGNVTGTEALIRWRDPELGLMSPLRFIPIAEETGLIVPIGQWVLEQACRQNKALHDAGFADLTVSVNLSPRQFSPHALVESVRSALAQSGLRPEFLKLEVTEGMVMNRPEEAEDILRELKEMGVCLAIDDFGIGYSSLSYLKRFPMDQLKIDQSFVRRVTDDPSDAAITQAVIALGHNLNLAVIAEGVSEEGQLAFLRQHDCDEIQGNYFCQAVPFEELYQLLSSQRQLPH</sequence>
<keyword evidence="2" id="KW-0175">Coiled coil</keyword>
<dbReference type="InterPro" id="IPR043128">
    <property type="entry name" value="Rev_trsase/Diguanyl_cyclase"/>
</dbReference>
<comment type="caution">
    <text evidence="7">The sequence shown here is derived from an EMBL/GenBank/DDBJ whole genome shotgun (WGS) entry which is preliminary data.</text>
</comment>
<dbReference type="InterPro" id="IPR013767">
    <property type="entry name" value="PAS_fold"/>
</dbReference>
<dbReference type="PROSITE" id="PS50883">
    <property type="entry name" value="EAL"/>
    <property type="match status" value="1"/>
</dbReference>
<dbReference type="CDD" id="cd01949">
    <property type="entry name" value="GGDEF"/>
    <property type="match status" value="1"/>
</dbReference>
<evidence type="ECO:0000256" key="2">
    <source>
        <dbReference type="SAM" id="Coils"/>
    </source>
</evidence>
<dbReference type="InterPro" id="IPR003018">
    <property type="entry name" value="GAF"/>
</dbReference>
<dbReference type="InterPro" id="IPR000014">
    <property type="entry name" value="PAS"/>
</dbReference>
<dbReference type="SUPFAM" id="SSF55785">
    <property type="entry name" value="PYP-like sensor domain (PAS domain)"/>
    <property type="match status" value="2"/>
</dbReference>
<dbReference type="Pfam" id="PF08448">
    <property type="entry name" value="PAS_4"/>
    <property type="match status" value="1"/>
</dbReference>
<dbReference type="Gene3D" id="3.30.450.20">
    <property type="entry name" value="PAS domain"/>
    <property type="match status" value="2"/>
</dbReference>
<dbReference type="Gene3D" id="3.30.450.40">
    <property type="match status" value="1"/>
</dbReference>
<feature type="coiled-coil region" evidence="2">
    <location>
        <begin position="156"/>
        <end position="193"/>
    </location>
</feature>
<accession>A0A4R3HZ48</accession>
<dbReference type="NCBIfam" id="TIGR00229">
    <property type="entry name" value="sensory_box"/>
    <property type="match status" value="2"/>
</dbReference>
<dbReference type="InterPro" id="IPR000160">
    <property type="entry name" value="GGDEF_dom"/>
</dbReference>
<dbReference type="EMBL" id="SLZQ01000003">
    <property type="protein sequence ID" value="TCS37963.1"/>
    <property type="molecule type" value="Genomic_DNA"/>
</dbReference>
<dbReference type="InterPro" id="IPR013656">
    <property type="entry name" value="PAS_4"/>
</dbReference>
<feature type="domain" description="GGDEF" evidence="6">
    <location>
        <begin position="494"/>
        <end position="627"/>
    </location>
</feature>
<evidence type="ECO:0000259" key="5">
    <source>
        <dbReference type="PROSITE" id="PS50883"/>
    </source>
</evidence>
<keyword evidence="8" id="KW-1185">Reference proteome</keyword>
<dbReference type="NCBIfam" id="TIGR00254">
    <property type="entry name" value="GGDEF"/>
    <property type="match status" value="1"/>
</dbReference>
<dbReference type="SMART" id="SM00086">
    <property type="entry name" value="PAC"/>
    <property type="match status" value="2"/>
</dbReference>
<dbReference type="PANTHER" id="PTHR44757:SF2">
    <property type="entry name" value="BIOFILM ARCHITECTURE MAINTENANCE PROTEIN MBAA"/>
    <property type="match status" value="1"/>
</dbReference>
<dbReference type="PANTHER" id="PTHR44757">
    <property type="entry name" value="DIGUANYLATE CYCLASE DGCP"/>
    <property type="match status" value="1"/>
</dbReference>
<dbReference type="InterPro" id="IPR000700">
    <property type="entry name" value="PAS-assoc_C"/>
</dbReference>
<feature type="domain" description="PAS" evidence="3">
    <location>
        <begin position="215"/>
        <end position="286"/>
    </location>
</feature>
<dbReference type="Pfam" id="PF00563">
    <property type="entry name" value="EAL"/>
    <property type="match status" value="1"/>
</dbReference>
<dbReference type="Pfam" id="PF00989">
    <property type="entry name" value="PAS"/>
    <property type="match status" value="1"/>
</dbReference>
<dbReference type="FunFam" id="3.20.20.450:FF:000001">
    <property type="entry name" value="Cyclic di-GMP phosphodiesterase yahA"/>
    <property type="match status" value="1"/>
</dbReference>
<protein>
    <submittedName>
        <fullName evidence="7">PAS domain S-box-containing protein/diguanylate cyclase (GGDEF)-like protein</fullName>
    </submittedName>
</protein>
<dbReference type="GO" id="GO:0006355">
    <property type="term" value="P:regulation of DNA-templated transcription"/>
    <property type="evidence" value="ECO:0007669"/>
    <property type="project" value="InterPro"/>
</dbReference>
<feature type="domain" description="PAC" evidence="4">
    <location>
        <begin position="412"/>
        <end position="462"/>
    </location>
</feature>
<comment type="catalytic activity">
    <reaction evidence="1">
        <text>3',3'-c-di-GMP + H2O = 5'-phosphoguanylyl(3'-&gt;5')guanosine + H(+)</text>
        <dbReference type="Rhea" id="RHEA:24902"/>
        <dbReference type="ChEBI" id="CHEBI:15377"/>
        <dbReference type="ChEBI" id="CHEBI:15378"/>
        <dbReference type="ChEBI" id="CHEBI:58754"/>
        <dbReference type="ChEBI" id="CHEBI:58805"/>
        <dbReference type="EC" id="3.1.4.52"/>
    </reaction>
    <physiologicalReaction direction="left-to-right" evidence="1">
        <dbReference type="Rhea" id="RHEA:24903"/>
    </physiologicalReaction>
</comment>
<evidence type="ECO:0000256" key="1">
    <source>
        <dbReference type="ARBA" id="ARBA00051114"/>
    </source>
</evidence>
<dbReference type="SUPFAM" id="SSF141868">
    <property type="entry name" value="EAL domain-like"/>
    <property type="match status" value="1"/>
</dbReference>
<feature type="domain" description="EAL" evidence="5">
    <location>
        <begin position="636"/>
        <end position="890"/>
    </location>
</feature>
<dbReference type="SMART" id="SM00267">
    <property type="entry name" value="GGDEF"/>
    <property type="match status" value="1"/>
</dbReference>
<proteinExistence type="predicted"/>
<dbReference type="RefSeq" id="WP_165973753.1">
    <property type="nucleotide sequence ID" value="NZ_SLZQ01000003.1"/>
</dbReference>
<dbReference type="Pfam" id="PF01590">
    <property type="entry name" value="GAF"/>
    <property type="match status" value="1"/>
</dbReference>
<dbReference type="InterPro" id="IPR001610">
    <property type="entry name" value="PAC"/>
</dbReference>
<dbReference type="Proteomes" id="UP000295382">
    <property type="component" value="Unassembled WGS sequence"/>
</dbReference>
<organism evidence="7 8">
    <name type="scientific">Paucimonas lemoignei</name>
    <name type="common">Pseudomonas lemoignei</name>
    <dbReference type="NCBI Taxonomy" id="29443"/>
    <lineage>
        <taxon>Bacteria</taxon>
        <taxon>Pseudomonadati</taxon>
        <taxon>Pseudomonadota</taxon>
        <taxon>Betaproteobacteria</taxon>
        <taxon>Burkholderiales</taxon>
        <taxon>Burkholderiaceae</taxon>
        <taxon>Paucimonas</taxon>
    </lineage>
</organism>
<evidence type="ECO:0000259" key="4">
    <source>
        <dbReference type="PROSITE" id="PS50113"/>
    </source>
</evidence>
<dbReference type="InterPro" id="IPR029016">
    <property type="entry name" value="GAF-like_dom_sf"/>
</dbReference>
<dbReference type="GO" id="GO:0071732">
    <property type="term" value="P:cellular response to nitric oxide"/>
    <property type="evidence" value="ECO:0007669"/>
    <property type="project" value="UniProtKB-ARBA"/>
</dbReference>
<dbReference type="InterPro" id="IPR029787">
    <property type="entry name" value="Nucleotide_cyclase"/>
</dbReference>
<dbReference type="PROSITE" id="PS50113">
    <property type="entry name" value="PAC"/>
    <property type="match status" value="1"/>
</dbReference>
<dbReference type="SMART" id="SM00052">
    <property type="entry name" value="EAL"/>
    <property type="match status" value="1"/>
</dbReference>
<dbReference type="AlphaFoldDB" id="A0A4R3HZ48"/>
<dbReference type="SMART" id="SM00091">
    <property type="entry name" value="PAS"/>
    <property type="match status" value="2"/>
</dbReference>
<dbReference type="SUPFAM" id="SSF55073">
    <property type="entry name" value="Nucleotide cyclase"/>
    <property type="match status" value="1"/>
</dbReference>
<dbReference type="Gene3D" id="3.30.70.270">
    <property type="match status" value="1"/>
</dbReference>
<evidence type="ECO:0000259" key="3">
    <source>
        <dbReference type="PROSITE" id="PS50112"/>
    </source>
</evidence>
<dbReference type="PROSITE" id="PS50112">
    <property type="entry name" value="PAS"/>
    <property type="match status" value="2"/>
</dbReference>
<dbReference type="FunFam" id="3.30.70.270:FF:000001">
    <property type="entry name" value="Diguanylate cyclase domain protein"/>
    <property type="match status" value="1"/>
</dbReference>
<feature type="domain" description="PAS" evidence="3">
    <location>
        <begin position="339"/>
        <end position="398"/>
    </location>
</feature>
<dbReference type="InterPro" id="IPR035919">
    <property type="entry name" value="EAL_sf"/>
</dbReference>
<dbReference type="SMART" id="SM00065">
    <property type="entry name" value="GAF"/>
    <property type="match status" value="1"/>
</dbReference>
<dbReference type="InterPro" id="IPR001633">
    <property type="entry name" value="EAL_dom"/>
</dbReference>
<dbReference type="SUPFAM" id="SSF55781">
    <property type="entry name" value="GAF domain-like"/>
    <property type="match status" value="1"/>
</dbReference>
<dbReference type="CDD" id="cd00130">
    <property type="entry name" value="PAS"/>
    <property type="match status" value="2"/>
</dbReference>
<dbReference type="CDD" id="cd01948">
    <property type="entry name" value="EAL"/>
    <property type="match status" value="1"/>
</dbReference>